<keyword evidence="9" id="KW-1185">Reference proteome</keyword>
<comment type="function">
    <text evidence="1">Cilium- and flagellum-specific protein that plays a role in axonemal structure organization and motility. May play a role in outer and inner dynein arm assembly.</text>
</comment>
<keyword evidence="6" id="KW-0206">Cytoskeleton</keyword>
<evidence type="ECO:0000256" key="6">
    <source>
        <dbReference type="ARBA" id="ARBA00023212"/>
    </source>
</evidence>
<name>A0AAV7XXI0_9NEOP</name>
<comment type="caution">
    <text evidence="8">The sequence shown here is derived from an EMBL/GenBank/DDBJ whole genome shotgun (WGS) entry which is preliminary data.</text>
</comment>
<evidence type="ECO:0000256" key="2">
    <source>
        <dbReference type="ARBA" id="ARBA00004430"/>
    </source>
</evidence>
<comment type="subcellular location">
    <subcellularLocation>
        <location evidence="2">Cytoplasm</location>
        <location evidence="2">Cytoskeleton</location>
        <location evidence="2">Cilium axoneme</location>
    </subcellularLocation>
</comment>
<evidence type="ECO:0000313" key="8">
    <source>
        <dbReference type="EMBL" id="KAJ1528756.1"/>
    </source>
</evidence>
<reference evidence="8" key="1">
    <citation type="submission" date="2022-12" db="EMBL/GenBank/DDBJ databases">
        <title>Chromosome-level genome assembly of the bean flower thrips Megalurothrips usitatus.</title>
        <authorList>
            <person name="Ma L."/>
            <person name="Liu Q."/>
            <person name="Li H."/>
            <person name="Cai W."/>
        </authorList>
    </citation>
    <scope>NUCLEOTIDE SEQUENCE</scope>
    <source>
        <strain evidence="8">Cailab_2022a</strain>
    </source>
</reference>
<evidence type="ECO:0000256" key="1">
    <source>
        <dbReference type="ARBA" id="ARBA00002404"/>
    </source>
</evidence>
<keyword evidence="5" id="KW-0963">Cytoplasm</keyword>
<dbReference type="AlphaFoldDB" id="A0AAV7XXI0"/>
<dbReference type="EMBL" id="JAPTSV010000004">
    <property type="protein sequence ID" value="KAJ1528756.1"/>
    <property type="molecule type" value="Genomic_DNA"/>
</dbReference>
<evidence type="ECO:0000256" key="7">
    <source>
        <dbReference type="ARBA" id="ARBA00023273"/>
    </source>
</evidence>
<organism evidence="8 9">
    <name type="scientific">Megalurothrips usitatus</name>
    <name type="common">bean blossom thrips</name>
    <dbReference type="NCBI Taxonomy" id="439358"/>
    <lineage>
        <taxon>Eukaryota</taxon>
        <taxon>Metazoa</taxon>
        <taxon>Ecdysozoa</taxon>
        <taxon>Arthropoda</taxon>
        <taxon>Hexapoda</taxon>
        <taxon>Insecta</taxon>
        <taxon>Pterygota</taxon>
        <taxon>Neoptera</taxon>
        <taxon>Paraneoptera</taxon>
        <taxon>Thysanoptera</taxon>
        <taxon>Terebrantia</taxon>
        <taxon>Thripoidea</taxon>
        <taxon>Thripidae</taxon>
        <taxon>Megalurothrips</taxon>
    </lineage>
</organism>
<keyword evidence="7" id="KW-0966">Cell projection</keyword>
<dbReference type="PANTHER" id="PTHR31078:SF1">
    <property type="entry name" value="CILIA- AND FLAGELLA-ASSOCIATED PROTEIN 300"/>
    <property type="match status" value="1"/>
</dbReference>
<comment type="similarity">
    <text evidence="3">Belongs to the CFAP300 family.</text>
</comment>
<dbReference type="InterPro" id="IPR029416">
    <property type="entry name" value="CFAP300"/>
</dbReference>
<accession>A0AAV7XXI0</accession>
<evidence type="ECO:0000256" key="4">
    <source>
        <dbReference type="ARBA" id="ARBA00022174"/>
    </source>
</evidence>
<protein>
    <recommendedName>
        <fullName evidence="4">Cilia- and flagella-associated protein 300</fullName>
    </recommendedName>
</protein>
<dbReference type="GO" id="GO:0005930">
    <property type="term" value="C:axoneme"/>
    <property type="evidence" value="ECO:0007669"/>
    <property type="project" value="UniProtKB-SubCell"/>
</dbReference>
<evidence type="ECO:0000256" key="5">
    <source>
        <dbReference type="ARBA" id="ARBA00022490"/>
    </source>
</evidence>
<gene>
    <name evidence="8" type="ORF">ONE63_007143</name>
</gene>
<dbReference type="Pfam" id="PF14926">
    <property type="entry name" value="CFAP300"/>
    <property type="match status" value="1"/>
</dbReference>
<sequence length="227" mass="25703">MKGYLRLQRYSFNEAFQVYQKQDFAEAFFRDQNVLSSLKVFSSGSASHLRCEPASVSVQRVPCSLTSTSLFRRLSKVGVVRGTDIITPCAETQVGDIVINDRLRRILLDEEDEDWEVFSHGERAELLFQLVRLLAVGGRWCQYEDTVTPYIDTARALYKDLVSVEKDPDGLLVVRSVVLRVVARDADGVPVIPLNPEHPQDVLFLCIDPVRRVVAVLSNHFGEDFVE</sequence>
<evidence type="ECO:0000256" key="3">
    <source>
        <dbReference type="ARBA" id="ARBA00009205"/>
    </source>
</evidence>
<dbReference type="Proteomes" id="UP001075354">
    <property type="component" value="Chromosome 4"/>
</dbReference>
<evidence type="ECO:0000313" key="9">
    <source>
        <dbReference type="Proteomes" id="UP001075354"/>
    </source>
</evidence>
<proteinExistence type="inferred from homology"/>
<dbReference type="PANTHER" id="PTHR31078">
    <property type="entry name" value="CILIA- AND FLAGELLA-ASSOCIATED PROTEIN 300"/>
    <property type="match status" value="1"/>
</dbReference>